<dbReference type="EMBL" id="JAINUF010000003">
    <property type="protein sequence ID" value="KAJ8370562.1"/>
    <property type="molecule type" value="Genomic_DNA"/>
</dbReference>
<protein>
    <submittedName>
        <fullName evidence="1">Uncharacterized protein</fullName>
    </submittedName>
</protein>
<evidence type="ECO:0000313" key="2">
    <source>
        <dbReference type="Proteomes" id="UP001152622"/>
    </source>
</evidence>
<reference evidence="1" key="1">
    <citation type="journal article" date="2023" name="Science">
        <title>Genome structures resolve the early diversification of teleost fishes.</title>
        <authorList>
            <person name="Parey E."/>
            <person name="Louis A."/>
            <person name="Montfort J."/>
            <person name="Bouchez O."/>
            <person name="Roques C."/>
            <person name="Iampietro C."/>
            <person name="Lluch J."/>
            <person name="Castinel A."/>
            <person name="Donnadieu C."/>
            <person name="Desvignes T."/>
            <person name="Floi Bucao C."/>
            <person name="Jouanno E."/>
            <person name="Wen M."/>
            <person name="Mejri S."/>
            <person name="Dirks R."/>
            <person name="Jansen H."/>
            <person name="Henkel C."/>
            <person name="Chen W.J."/>
            <person name="Zahm M."/>
            <person name="Cabau C."/>
            <person name="Klopp C."/>
            <person name="Thompson A.W."/>
            <person name="Robinson-Rechavi M."/>
            <person name="Braasch I."/>
            <person name="Lecointre G."/>
            <person name="Bobe J."/>
            <person name="Postlethwait J.H."/>
            <person name="Berthelot C."/>
            <person name="Roest Crollius H."/>
            <person name="Guiguen Y."/>
        </authorList>
    </citation>
    <scope>NUCLEOTIDE SEQUENCE</scope>
    <source>
        <strain evidence="1">WJC10195</strain>
    </source>
</reference>
<gene>
    <name evidence="1" type="ORF">SKAU_G00105900</name>
</gene>
<dbReference type="Proteomes" id="UP001152622">
    <property type="component" value="Chromosome 3"/>
</dbReference>
<comment type="caution">
    <text evidence="1">The sequence shown here is derived from an EMBL/GenBank/DDBJ whole genome shotgun (WGS) entry which is preliminary data.</text>
</comment>
<evidence type="ECO:0000313" key="1">
    <source>
        <dbReference type="EMBL" id="KAJ8370562.1"/>
    </source>
</evidence>
<dbReference type="AlphaFoldDB" id="A0A9Q1J6U5"/>
<organism evidence="1 2">
    <name type="scientific">Synaphobranchus kaupii</name>
    <name type="common">Kaup's arrowtooth eel</name>
    <dbReference type="NCBI Taxonomy" id="118154"/>
    <lineage>
        <taxon>Eukaryota</taxon>
        <taxon>Metazoa</taxon>
        <taxon>Chordata</taxon>
        <taxon>Craniata</taxon>
        <taxon>Vertebrata</taxon>
        <taxon>Euteleostomi</taxon>
        <taxon>Actinopterygii</taxon>
        <taxon>Neopterygii</taxon>
        <taxon>Teleostei</taxon>
        <taxon>Anguilliformes</taxon>
        <taxon>Synaphobranchidae</taxon>
        <taxon>Synaphobranchus</taxon>
    </lineage>
</organism>
<sequence>MTPFTSELRPLSRAPSFPCTACLPPHCCGPRPAAFAARREEQTAQPRSCQEPSLRNARSMCHALFAWHTIHQN</sequence>
<name>A0A9Q1J6U5_SYNKA</name>
<accession>A0A9Q1J6U5</accession>
<keyword evidence="2" id="KW-1185">Reference proteome</keyword>
<proteinExistence type="predicted"/>